<reference evidence="6" key="2">
    <citation type="submission" date="2025-08" db="UniProtKB">
        <authorList>
            <consortium name="RefSeq"/>
        </authorList>
    </citation>
    <scope>IDENTIFICATION</scope>
    <source>
        <tissue evidence="6">Leaf</tissue>
    </source>
</reference>
<reference evidence="5" key="1">
    <citation type="journal article" date="2021" name="Nat. Commun.">
        <title>Genomic analyses provide insights into spinach domestication and the genetic basis of agronomic traits.</title>
        <authorList>
            <person name="Cai X."/>
            <person name="Sun X."/>
            <person name="Xu C."/>
            <person name="Sun H."/>
            <person name="Wang X."/>
            <person name="Ge C."/>
            <person name="Zhang Z."/>
            <person name="Wang Q."/>
            <person name="Fei Z."/>
            <person name="Jiao C."/>
            <person name="Wang Q."/>
        </authorList>
    </citation>
    <scope>NUCLEOTIDE SEQUENCE [LARGE SCALE GENOMIC DNA]</scope>
    <source>
        <strain evidence="5">cv. Varoflay</strain>
    </source>
</reference>
<dbReference type="OrthoDB" id="10267182at2759"/>
<dbReference type="GeneID" id="110798072"/>
<name>A0A9R0K650_SPIOL</name>
<protein>
    <submittedName>
        <fullName evidence="6">Inorganic pyrophosphatase 2</fullName>
    </submittedName>
</protein>
<dbReference type="NCBIfam" id="TIGR01489">
    <property type="entry name" value="DKMTPPase-SF"/>
    <property type="match status" value="1"/>
</dbReference>
<dbReference type="RefSeq" id="XP_021858900.1">
    <property type="nucleotide sequence ID" value="XM_022003208.2"/>
</dbReference>
<dbReference type="InterPro" id="IPR023214">
    <property type="entry name" value="HAD_sf"/>
</dbReference>
<dbReference type="InterPro" id="IPR016965">
    <property type="entry name" value="Pase_PHOSPHO-typ"/>
</dbReference>
<evidence type="ECO:0000256" key="1">
    <source>
        <dbReference type="ARBA" id="ARBA00001946"/>
    </source>
</evidence>
<dbReference type="AlphaFoldDB" id="A0A9R0K650"/>
<dbReference type="GO" id="GO:0046872">
    <property type="term" value="F:metal ion binding"/>
    <property type="evidence" value="ECO:0007669"/>
    <property type="project" value="UniProtKB-KW"/>
</dbReference>
<keyword evidence="2" id="KW-0479">Metal-binding</keyword>
<evidence type="ECO:0000256" key="3">
    <source>
        <dbReference type="ARBA" id="ARBA00022801"/>
    </source>
</evidence>
<dbReference type="NCBIfam" id="TIGR01488">
    <property type="entry name" value="HAD-SF-IB"/>
    <property type="match status" value="1"/>
</dbReference>
<dbReference type="Pfam" id="PF06888">
    <property type="entry name" value="Put_Phosphatase"/>
    <property type="match status" value="1"/>
</dbReference>
<dbReference type="InterPro" id="IPR006384">
    <property type="entry name" value="HAD_hydro_PyrdxlP_Pase-like"/>
</dbReference>
<evidence type="ECO:0000313" key="6">
    <source>
        <dbReference type="RefSeq" id="XP_021858900.1"/>
    </source>
</evidence>
<organism evidence="5 6">
    <name type="scientific">Spinacia oleracea</name>
    <name type="common">Spinach</name>
    <dbReference type="NCBI Taxonomy" id="3562"/>
    <lineage>
        <taxon>Eukaryota</taxon>
        <taxon>Viridiplantae</taxon>
        <taxon>Streptophyta</taxon>
        <taxon>Embryophyta</taxon>
        <taxon>Tracheophyta</taxon>
        <taxon>Spermatophyta</taxon>
        <taxon>Magnoliopsida</taxon>
        <taxon>eudicotyledons</taxon>
        <taxon>Gunneridae</taxon>
        <taxon>Pentapetalae</taxon>
        <taxon>Caryophyllales</taxon>
        <taxon>Chenopodiaceae</taxon>
        <taxon>Chenopodioideae</taxon>
        <taxon>Anserineae</taxon>
        <taxon>Spinacia</taxon>
    </lineage>
</organism>
<proteinExistence type="predicted"/>
<evidence type="ECO:0000256" key="2">
    <source>
        <dbReference type="ARBA" id="ARBA00022723"/>
    </source>
</evidence>
<comment type="cofactor">
    <cofactor evidence="1">
        <name>Mg(2+)</name>
        <dbReference type="ChEBI" id="CHEBI:18420"/>
    </cofactor>
</comment>
<dbReference type="Gene3D" id="3.40.50.1000">
    <property type="entry name" value="HAD superfamily/HAD-like"/>
    <property type="match status" value="1"/>
</dbReference>
<gene>
    <name evidence="6" type="primary">LOC110798072</name>
</gene>
<dbReference type="SUPFAM" id="SSF56784">
    <property type="entry name" value="HAD-like"/>
    <property type="match status" value="1"/>
</dbReference>
<evidence type="ECO:0000256" key="4">
    <source>
        <dbReference type="ARBA" id="ARBA00022842"/>
    </source>
</evidence>
<dbReference type="PANTHER" id="PTHR20889:SF12">
    <property type="entry name" value="LP01149P"/>
    <property type="match status" value="1"/>
</dbReference>
<evidence type="ECO:0000313" key="5">
    <source>
        <dbReference type="Proteomes" id="UP000813463"/>
    </source>
</evidence>
<dbReference type="Proteomes" id="UP000813463">
    <property type="component" value="Chromosome 4"/>
</dbReference>
<keyword evidence="4" id="KW-0460">Magnesium</keyword>
<keyword evidence="5" id="KW-1185">Reference proteome</keyword>
<dbReference type="GO" id="GO:0016791">
    <property type="term" value="F:phosphatase activity"/>
    <property type="evidence" value="ECO:0000318"/>
    <property type="project" value="GO_Central"/>
</dbReference>
<dbReference type="PANTHER" id="PTHR20889">
    <property type="entry name" value="PHOSPHATASE, ORPHAN 1, 2"/>
    <property type="match status" value="1"/>
</dbReference>
<dbReference type="KEGG" id="soe:110798072"/>
<keyword evidence="3" id="KW-0378">Hydrolase</keyword>
<dbReference type="InterPro" id="IPR036412">
    <property type="entry name" value="HAD-like_sf"/>
</dbReference>
<sequence>MEGIVVVFDFDKTIIDCDSDNWVVDELGFTNRFNQLLNSMPWNSMMDQLMKEMHEEGVTINDMVEVLKRTPIHPRIVPAIKAAHAAGCDLRIVSDANLFYIETILDHLGLTDYFSEINTNPGYVNEEGRLRILPHHDFTKSPHGCCNPCPPNMCKGLVIKRLLCEHGDKKFIYLGDGIGDYCPSLRLRESDYLMPRKDFPVWDLISNNPKLIKSRIHEWTDGVEFEQILLSLIQAIITNADYENAAQLYNIDCKFDSLPISSQPMPQALRVGPQNSCIMNPYNPRSAYFGISQKRISRGSQVRKIKGPNQMIMQPVRPTSIRFSTFAWNLK</sequence>
<accession>A0A9R0K650</accession>